<feature type="domain" description="Tyrosine specific protein phosphatases" evidence="8">
    <location>
        <begin position="343"/>
        <end position="428"/>
    </location>
</feature>
<evidence type="ECO:0000259" key="8">
    <source>
        <dbReference type="PROSITE" id="PS50056"/>
    </source>
</evidence>
<dbReference type="PROSITE" id="PS50055">
    <property type="entry name" value="TYR_PHOSPHATASE_PTP"/>
    <property type="match status" value="1"/>
</dbReference>
<dbReference type="PANTHER" id="PTHR19134">
    <property type="entry name" value="RECEPTOR-TYPE TYROSINE-PROTEIN PHOSPHATASE"/>
    <property type="match status" value="1"/>
</dbReference>
<dbReference type="Gene3D" id="3.30.1570.10">
    <property type="entry name" value="Protein-tyrosine phosphatase, YopH, N-terminal domain"/>
    <property type="match status" value="1"/>
</dbReference>
<dbReference type="EMBL" id="JAIRBT010000020">
    <property type="protein sequence ID" value="MBZ6067394.1"/>
    <property type="molecule type" value="Genomic_DNA"/>
</dbReference>
<keyword evidence="4" id="KW-0378">Hydrolase</keyword>
<dbReference type="InterPro" id="IPR003595">
    <property type="entry name" value="Tyr_Pase_cat"/>
</dbReference>
<dbReference type="PROSITE" id="PS50056">
    <property type="entry name" value="TYR_PHOSPHATASE_2"/>
    <property type="match status" value="1"/>
</dbReference>
<keyword evidence="5" id="KW-0904">Protein phosphatase</keyword>
<organism evidence="9 10">
    <name type="scientific">Aeromonas schubertii</name>
    <dbReference type="NCBI Taxonomy" id="652"/>
    <lineage>
        <taxon>Bacteria</taxon>
        <taxon>Pseudomonadati</taxon>
        <taxon>Pseudomonadota</taxon>
        <taxon>Gammaproteobacteria</taxon>
        <taxon>Aeromonadales</taxon>
        <taxon>Aeromonadaceae</taxon>
        <taxon>Aeromonas</taxon>
    </lineage>
</organism>
<evidence type="ECO:0000313" key="10">
    <source>
        <dbReference type="Proteomes" id="UP000774958"/>
    </source>
</evidence>
<dbReference type="InterPro" id="IPR016130">
    <property type="entry name" value="Tyr_Pase_AS"/>
</dbReference>
<dbReference type="PRINTS" id="PR01371">
    <property type="entry name" value="BACYPHPHTASE"/>
</dbReference>
<dbReference type="Proteomes" id="UP000774958">
    <property type="component" value="Unassembled WGS sequence"/>
</dbReference>
<evidence type="ECO:0000256" key="2">
    <source>
        <dbReference type="ARBA" id="ARBA00013064"/>
    </source>
</evidence>
<dbReference type="InterPro" id="IPR000242">
    <property type="entry name" value="PTP_cat"/>
</dbReference>
<dbReference type="Gene3D" id="3.90.190.10">
    <property type="entry name" value="Protein tyrosine phosphatase superfamily"/>
    <property type="match status" value="1"/>
</dbReference>
<comment type="subcellular location">
    <subcellularLocation>
        <location evidence="1">Secreted</location>
    </subcellularLocation>
</comment>
<comment type="caution">
    <text evidence="9">The sequence shown here is derived from an EMBL/GenBank/DDBJ whole genome shotgun (WGS) entry which is preliminary data.</text>
</comment>
<dbReference type="Pfam" id="PF09013">
    <property type="entry name" value="YopH_N"/>
    <property type="match status" value="1"/>
</dbReference>
<accession>A0ABS7VES4</accession>
<dbReference type="InterPro" id="IPR029021">
    <property type="entry name" value="Prot-tyrosine_phosphatase-like"/>
</dbReference>
<evidence type="ECO:0000256" key="3">
    <source>
        <dbReference type="ARBA" id="ARBA00022525"/>
    </source>
</evidence>
<dbReference type="RefSeq" id="WP_224159514.1">
    <property type="nucleotide sequence ID" value="NZ_JAIRBS010000001.1"/>
</dbReference>
<keyword evidence="3" id="KW-0964">Secreted</keyword>
<dbReference type="SMART" id="SM00194">
    <property type="entry name" value="PTPc"/>
    <property type="match status" value="1"/>
</dbReference>
<proteinExistence type="predicted"/>
<keyword evidence="6" id="KW-0843">Virulence</keyword>
<dbReference type="SUPFAM" id="SSF64449">
    <property type="entry name" value="YopH tyrosine phosphatase N-terminal domain"/>
    <property type="match status" value="1"/>
</dbReference>
<dbReference type="PANTHER" id="PTHR19134:SF449">
    <property type="entry name" value="TYROSINE-PROTEIN PHOSPHATASE 1"/>
    <property type="match status" value="1"/>
</dbReference>
<sequence length="445" mass="48722">MTLSLQALHSKVTQLAQNNGELTGKFKNDSLAAHKEGSFQGLTVSSGARPTERAFAQEVLKHLQHVSLNDGEVRGLTEGSRYAQSNFELHYDGKGVQLRGLHSDQLTLKDAKILLDAALRQQGREEAPPLPPRSAPVRTDRPALAHQHERLMGTAPRLVAAPPADPYGSAQKQQLSDRLKALQDQLSPGNDPDRYQQGSGVNRFRDIQANKATAVREDLNANYVQVGAHRSIACQYPLQAQLESHMQMLFDNRTPVLAVLASASEIDTPGNKMPDYFRQDGQYGQMKVKSALHHSVDLGRGIQADVYHMTLSQPNSGKKGIMVPVVHVSNWPDKQAVGTDVSDNLARLLEQTTQEKKDMYTRAGSSAVGDDKKLLPVIHCRAGVGRTGQVIGTMAMNDPRNGALSVEDVVGEMRQHRNGIMVQTQGQLDELVNLAQQQGRSLLRA</sequence>
<evidence type="ECO:0000259" key="7">
    <source>
        <dbReference type="PROSITE" id="PS50055"/>
    </source>
</evidence>
<keyword evidence="10" id="KW-1185">Reference proteome</keyword>
<dbReference type="InterPro" id="IPR050348">
    <property type="entry name" value="Protein-Tyr_Phosphatase"/>
</dbReference>
<dbReference type="PROSITE" id="PS00383">
    <property type="entry name" value="TYR_PHOSPHATASE_1"/>
    <property type="match status" value="1"/>
</dbReference>
<reference evidence="9 10" key="1">
    <citation type="submission" date="2021-09" db="EMBL/GenBank/DDBJ databases">
        <title>Aeromonas schubertii isolated from Asian sea bass.</title>
        <authorList>
            <person name="Pinpimai K."/>
        </authorList>
    </citation>
    <scope>NUCLEOTIDE SEQUENCE [LARGE SCALE GENOMIC DNA]</scope>
    <source>
        <strain evidence="9 10">CHULA2021a</strain>
    </source>
</reference>
<feature type="domain" description="Tyrosine-protein phosphatase" evidence="7">
    <location>
        <begin position="202"/>
        <end position="428"/>
    </location>
</feature>
<gene>
    <name evidence="9" type="ORF">LA374_14425</name>
</gene>
<evidence type="ECO:0000256" key="4">
    <source>
        <dbReference type="ARBA" id="ARBA00022801"/>
    </source>
</evidence>
<dbReference type="EC" id="3.1.3.48" evidence="2"/>
<dbReference type="InterPro" id="IPR015103">
    <property type="entry name" value="ProtTyrPase_YopH_N"/>
</dbReference>
<dbReference type="SMART" id="SM00404">
    <property type="entry name" value="PTPc_motif"/>
    <property type="match status" value="1"/>
</dbReference>
<dbReference type="InterPro" id="IPR036484">
    <property type="entry name" value="ProtTyrPase_YopH_N_sf"/>
</dbReference>
<dbReference type="Pfam" id="PF00102">
    <property type="entry name" value="Y_phosphatase"/>
    <property type="match status" value="1"/>
</dbReference>
<dbReference type="InterPro" id="IPR000387">
    <property type="entry name" value="Tyr_Pase_dom"/>
</dbReference>
<dbReference type="PRINTS" id="PR00700">
    <property type="entry name" value="PRTYPHPHTASE"/>
</dbReference>
<evidence type="ECO:0000256" key="1">
    <source>
        <dbReference type="ARBA" id="ARBA00004613"/>
    </source>
</evidence>
<evidence type="ECO:0000313" key="9">
    <source>
        <dbReference type="EMBL" id="MBZ6067394.1"/>
    </source>
</evidence>
<dbReference type="SUPFAM" id="SSF52799">
    <property type="entry name" value="(Phosphotyrosine protein) phosphatases II"/>
    <property type="match status" value="1"/>
</dbReference>
<dbReference type="InterPro" id="IPR003546">
    <property type="entry name" value="Tyr_Pase_SptP/YopH"/>
</dbReference>
<name>A0ABS7VES4_9GAMM</name>
<evidence type="ECO:0000256" key="5">
    <source>
        <dbReference type="ARBA" id="ARBA00022912"/>
    </source>
</evidence>
<protein>
    <recommendedName>
        <fullName evidence="2">protein-tyrosine-phosphatase</fullName>
        <ecNumber evidence="2">3.1.3.48</ecNumber>
    </recommendedName>
</protein>
<evidence type="ECO:0000256" key="6">
    <source>
        <dbReference type="ARBA" id="ARBA00023026"/>
    </source>
</evidence>